<sequence length="50" mass="5472">MISTRVTDITVPRKLSFGGELGQTGKNECWIGAGHFELDLNTFAANFEQA</sequence>
<protein>
    <submittedName>
        <fullName evidence="1">Uncharacterized protein</fullName>
    </submittedName>
</protein>
<accession>A0A1J8R6L6</accession>
<dbReference type="AlphaFoldDB" id="A0A1J8R6L6"/>
<name>A0A1J8R6L6_9AGAM</name>
<comment type="caution">
    <text evidence="1">The sequence shown here is derived from an EMBL/GenBank/DDBJ whole genome shotgun (WGS) entry which is preliminary data.</text>
</comment>
<dbReference type="Proteomes" id="UP000183567">
    <property type="component" value="Unassembled WGS sequence"/>
</dbReference>
<gene>
    <name evidence="1" type="ORF">AZE42_12938</name>
</gene>
<reference evidence="1 2" key="1">
    <citation type="submission" date="2016-03" db="EMBL/GenBank/DDBJ databases">
        <title>Comparative genomics of the ectomycorrhizal sister species Rhizopogon vinicolor and Rhizopogon vesiculosus (Basidiomycota: Boletales) reveals a divergence of the mating type B locus.</title>
        <authorList>
            <person name="Mujic A.B."/>
            <person name="Kuo A."/>
            <person name="Tritt A."/>
            <person name="Lipzen A."/>
            <person name="Chen C."/>
            <person name="Johnson J."/>
            <person name="Sharma A."/>
            <person name="Barry K."/>
            <person name="Grigoriev I.V."/>
            <person name="Spatafora J.W."/>
        </authorList>
    </citation>
    <scope>NUCLEOTIDE SEQUENCE [LARGE SCALE GENOMIC DNA]</scope>
    <source>
        <strain evidence="1 2">AM-OR11-056</strain>
    </source>
</reference>
<evidence type="ECO:0000313" key="2">
    <source>
        <dbReference type="Proteomes" id="UP000183567"/>
    </source>
</evidence>
<keyword evidence="2" id="KW-1185">Reference proteome</keyword>
<proteinExistence type="predicted"/>
<dbReference type="EMBL" id="LVVM01002021">
    <property type="protein sequence ID" value="OJA17410.1"/>
    <property type="molecule type" value="Genomic_DNA"/>
</dbReference>
<organism evidence="1 2">
    <name type="scientific">Rhizopogon vesiculosus</name>
    <dbReference type="NCBI Taxonomy" id="180088"/>
    <lineage>
        <taxon>Eukaryota</taxon>
        <taxon>Fungi</taxon>
        <taxon>Dikarya</taxon>
        <taxon>Basidiomycota</taxon>
        <taxon>Agaricomycotina</taxon>
        <taxon>Agaricomycetes</taxon>
        <taxon>Agaricomycetidae</taxon>
        <taxon>Boletales</taxon>
        <taxon>Suillineae</taxon>
        <taxon>Rhizopogonaceae</taxon>
        <taxon>Rhizopogon</taxon>
    </lineage>
</organism>
<evidence type="ECO:0000313" key="1">
    <source>
        <dbReference type="EMBL" id="OJA17410.1"/>
    </source>
</evidence>